<sequence>MLWCVYLFFSSPTVTLSMRNKNNIASLGPLSFFCFSLSDPENGLGRCRGKVTTHVTQLGNFGISRASMSARETGCYCVQHIHLTFSFWLGGPGTQSVTQEEIKSGTGTAQPSSAQLSSALLCSAPCSFSIPAAYPRSPGPRG</sequence>
<organism evidence="1 2">
    <name type="scientific">Coniella lustricola</name>
    <dbReference type="NCBI Taxonomy" id="2025994"/>
    <lineage>
        <taxon>Eukaryota</taxon>
        <taxon>Fungi</taxon>
        <taxon>Dikarya</taxon>
        <taxon>Ascomycota</taxon>
        <taxon>Pezizomycotina</taxon>
        <taxon>Sordariomycetes</taxon>
        <taxon>Sordariomycetidae</taxon>
        <taxon>Diaporthales</taxon>
        <taxon>Schizoparmaceae</taxon>
        <taxon>Coniella</taxon>
    </lineage>
</organism>
<reference evidence="1 2" key="1">
    <citation type="journal article" date="2018" name="Mycol. Prog.">
        <title>Coniella lustricola, a new species from submerged detritus.</title>
        <authorList>
            <person name="Raudabaugh D.B."/>
            <person name="Iturriaga T."/>
            <person name="Carver A."/>
            <person name="Mondo S."/>
            <person name="Pangilinan J."/>
            <person name="Lipzen A."/>
            <person name="He G."/>
            <person name="Amirebrahimi M."/>
            <person name="Grigoriev I.V."/>
            <person name="Miller A.N."/>
        </authorList>
    </citation>
    <scope>NUCLEOTIDE SEQUENCE [LARGE SCALE GENOMIC DNA]</scope>
    <source>
        <strain evidence="1 2">B22-T-1</strain>
    </source>
</reference>
<dbReference type="InParanoid" id="A0A2T2ZXK5"/>
<proteinExistence type="predicted"/>
<accession>A0A2T2ZXK5</accession>
<dbReference type="Proteomes" id="UP000241462">
    <property type="component" value="Unassembled WGS sequence"/>
</dbReference>
<name>A0A2T2ZXK5_9PEZI</name>
<gene>
    <name evidence="1" type="ORF">BD289DRAFT_106539</name>
</gene>
<keyword evidence="2" id="KW-1185">Reference proteome</keyword>
<evidence type="ECO:0000313" key="2">
    <source>
        <dbReference type="Proteomes" id="UP000241462"/>
    </source>
</evidence>
<dbReference type="EMBL" id="KZ678580">
    <property type="protein sequence ID" value="PSR79093.1"/>
    <property type="molecule type" value="Genomic_DNA"/>
</dbReference>
<protein>
    <submittedName>
        <fullName evidence="1">Uncharacterized protein</fullName>
    </submittedName>
</protein>
<dbReference type="AlphaFoldDB" id="A0A2T2ZXK5"/>
<evidence type="ECO:0000313" key="1">
    <source>
        <dbReference type="EMBL" id="PSR79093.1"/>
    </source>
</evidence>